<gene>
    <name evidence="2" type="ORF">BDU57DRAFT_511584</name>
</gene>
<dbReference type="SUPFAM" id="SSF56112">
    <property type="entry name" value="Protein kinase-like (PK-like)"/>
    <property type="match status" value="1"/>
</dbReference>
<dbReference type="EMBL" id="ML979133">
    <property type="protein sequence ID" value="KAF1918832.1"/>
    <property type="molecule type" value="Genomic_DNA"/>
</dbReference>
<dbReference type="Pfam" id="PF06293">
    <property type="entry name" value="Kdo"/>
    <property type="match status" value="1"/>
</dbReference>
<evidence type="ECO:0000256" key="1">
    <source>
        <dbReference type="SAM" id="Coils"/>
    </source>
</evidence>
<name>A0A6A5QTS9_AMPQU</name>
<protein>
    <submittedName>
        <fullName evidence="2">Alpha-galactosidase A</fullName>
    </submittedName>
</protein>
<evidence type="ECO:0000313" key="3">
    <source>
        <dbReference type="Proteomes" id="UP000800096"/>
    </source>
</evidence>
<dbReference type="OrthoDB" id="2687876at2759"/>
<dbReference type="AlphaFoldDB" id="A0A6A5QTS9"/>
<proteinExistence type="predicted"/>
<keyword evidence="3" id="KW-1185">Reference proteome</keyword>
<dbReference type="Proteomes" id="UP000800096">
    <property type="component" value="Unassembled WGS sequence"/>
</dbReference>
<dbReference type="InterPro" id="IPR011009">
    <property type="entry name" value="Kinase-like_dom_sf"/>
</dbReference>
<sequence>MKKVHTIKLLQASADPDDISEFRLLLDHQHIKYVTVDPYIFDNMDLIFEPTLIEILLPLLPAGDWNHAHIFRASSPEKSSSDNTEVQVETSIQVQPGILGIWHSLAIDYLELEVGNHLRSNVCEATCSKIPGRFVVKFARFHYEVARLERETTAYKWIDGHDIGPKFLGHVTEHGRVIGFAMSKIEEARHAALDDLDICRQALRRLHTLGIKHGDTNKHNFLIQPHGVTMIDLDFAQQNATKEELDEELYGLEQQLADTSGKGGVIELIAGMGC</sequence>
<dbReference type="Gene3D" id="1.10.510.10">
    <property type="entry name" value="Transferase(Phosphotransferase) domain 1"/>
    <property type="match status" value="1"/>
</dbReference>
<keyword evidence="1" id="KW-0175">Coiled coil</keyword>
<evidence type="ECO:0000313" key="2">
    <source>
        <dbReference type="EMBL" id="KAF1918832.1"/>
    </source>
</evidence>
<reference evidence="2" key="1">
    <citation type="journal article" date="2020" name="Stud. Mycol.">
        <title>101 Dothideomycetes genomes: a test case for predicting lifestyles and emergence of pathogens.</title>
        <authorList>
            <person name="Haridas S."/>
            <person name="Albert R."/>
            <person name="Binder M."/>
            <person name="Bloem J."/>
            <person name="Labutti K."/>
            <person name="Salamov A."/>
            <person name="Andreopoulos B."/>
            <person name="Baker S."/>
            <person name="Barry K."/>
            <person name="Bills G."/>
            <person name="Bluhm B."/>
            <person name="Cannon C."/>
            <person name="Castanera R."/>
            <person name="Culley D."/>
            <person name="Daum C."/>
            <person name="Ezra D."/>
            <person name="Gonzalez J."/>
            <person name="Henrissat B."/>
            <person name="Kuo A."/>
            <person name="Liang C."/>
            <person name="Lipzen A."/>
            <person name="Lutzoni F."/>
            <person name="Magnuson J."/>
            <person name="Mondo S."/>
            <person name="Nolan M."/>
            <person name="Ohm R."/>
            <person name="Pangilinan J."/>
            <person name="Park H.-J."/>
            <person name="Ramirez L."/>
            <person name="Alfaro M."/>
            <person name="Sun H."/>
            <person name="Tritt A."/>
            <person name="Yoshinaga Y."/>
            <person name="Zwiers L.-H."/>
            <person name="Turgeon B."/>
            <person name="Goodwin S."/>
            <person name="Spatafora J."/>
            <person name="Crous P."/>
            <person name="Grigoriev I."/>
        </authorList>
    </citation>
    <scope>NUCLEOTIDE SEQUENCE</scope>
    <source>
        <strain evidence="2">HMLAC05119</strain>
    </source>
</reference>
<feature type="coiled-coil region" evidence="1">
    <location>
        <begin position="235"/>
        <end position="262"/>
    </location>
</feature>
<accession>A0A6A5QTS9</accession>
<organism evidence="2 3">
    <name type="scientific">Ampelomyces quisqualis</name>
    <name type="common">Powdery mildew agent</name>
    <dbReference type="NCBI Taxonomy" id="50730"/>
    <lineage>
        <taxon>Eukaryota</taxon>
        <taxon>Fungi</taxon>
        <taxon>Dikarya</taxon>
        <taxon>Ascomycota</taxon>
        <taxon>Pezizomycotina</taxon>
        <taxon>Dothideomycetes</taxon>
        <taxon>Pleosporomycetidae</taxon>
        <taxon>Pleosporales</taxon>
        <taxon>Pleosporineae</taxon>
        <taxon>Phaeosphaeriaceae</taxon>
        <taxon>Ampelomyces</taxon>
    </lineage>
</organism>